<dbReference type="Proteomes" id="UP000001012">
    <property type="component" value="Chromosome"/>
</dbReference>
<dbReference type="HOGENOM" id="CLU_185067_0_0_0"/>
<name>Q5L736_CHLAB</name>
<reference evidence="1 2" key="1">
    <citation type="journal article" date="2005" name="Genome Res.">
        <title>The Chlamydophila abortus genome sequence reveals an array of variable proteins that contribute to interspecies variation.</title>
        <authorList>
            <person name="Thomson N.R."/>
            <person name="Yeats C."/>
            <person name="Bell K."/>
            <person name="Holden M.T.G."/>
            <person name="Bentley S.D."/>
            <person name="Livingstone M."/>
            <person name="Cerdeno-Tarraga A.M."/>
            <person name="Harris B."/>
            <person name="Doggett J."/>
            <person name="Ormond D."/>
            <person name="Mungal K."/>
            <person name="Clarke K."/>
            <person name="Feltwell T."/>
            <person name="Hance Z."/>
            <person name="Sanders M."/>
            <person name="Quail M.A."/>
            <person name="Price C."/>
            <person name="Parkhill J."/>
            <person name="Longbottom D."/>
        </authorList>
    </citation>
    <scope>NUCLEOTIDE SEQUENCE [LARGE SCALE GENOMIC DNA]</scope>
    <source>
        <strain evidence="2">DSM 27085 / S26/3</strain>
    </source>
</reference>
<dbReference type="OrthoDB" id="18521at2"/>
<dbReference type="EMBL" id="CR848038">
    <property type="protein sequence ID" value="CAH63534.1"/>
    <property type="molecule type" value="Genomic_DNA"/>
</dbReference>
<protein>
    <submittedName>
        <fullName evidence="1">Conserved hypothetical exported protein</fullName>
    </submittedName>
</protein>
<dbReference type="AlphaFoldDB" id="Q5L736"/>
<sequence length="66" mass="7707">MKRMSVVFISVFLAPIGTGDNKEVRSYETKIWKKILHTYVGEYEFPRQEVLEPLFGESFDSHIGRV</sequence>
<dbReference type="KEGG" id="cab:CAB077"/>
<keyword evidence="2" id="KW-1185">Reference proteome</keyword>
<gene>
    <name evidence="1" type="ordered locus">CAB077</name>
</gene>
<proteinExistence type="predicted"/>
<accession>Q5L736</accession>
<dbReference type="GeneID" id="93024621"/>
<evidence type="ECO:0000313" key="2">
    <source>
        <dbReference type="Proteomes" id="UP000001012"/>
    </source>
</evidence>
<organism evidence="1 2">
    <name type="scientific">Chlamydia abortus (strain DSM 27085 / S26/3)</name>
    <name type="common">Chlamydophila abortus</name>
    <dbReference type="NCBI Taxonomy" id="218497"/>
    <lineage>
        <taxon>Bacteria</taxon>
        <taxon>Pseudomonadati</taxon>
        <taxon>Chlamydiota</taxon>
        <taxon>Chlamydiia</taxon>
        <taxon>Chlamydiales</taxon>
        <taxon>Chlamydiaceae</taxon>
        <taxon>Chlamydia/Chlamydophila group</taxon>
        <taxon>Chlamydia</taxon>
    </lineage>
</organism>
<dbReference type="RefSeq" id="WP_011096816.1">
    <property type="nucleotide sequence ID" value="NC_004552.2"/>
</dbReference>
<evidence type="ECO:0000313" key="1">
    <source>
        <dbReference type="EMBL" id="CAH63534.1"/>
    </source>
</evidence>